<dbReference type="InterPro" id="IPR058813">
    <property type="entry name" value="DNA-SBD_ScoMcrA"/>
</dbReference>
<dbReference type="InterPro" id="IPR011396">
    <property type="entry name" value="PT_DNA_restrict"/>
</dbReference>
<sequence length="272" mass="31509">MAKRFDVRAPNKPLLLLYALGQFIKGHKLIPYESTHPKLRELLLEYGPPVKNDVTTEDPFVRLKNDGLWRVTPDIDHRKISRKLLRELDVHGGFTNQVVHLFETNPSIIQEVAGAILERNFPETYHDELLAKVGLDIGVRTYRKRDSVFRRKVLEAYEERCAVCGFQAKVNDSVVGVEAAHIKWHQAYGPDTEENGLALCSLHHKLFDKGIFTVRPDRKIEISQLATGSGMFKEMVIDFHQKNIRTPSSHLYLPSREFTDWHVKEVYKEYYE</sequence>
<keyword evidence="3" id="KW-0255">Endonuclease</keyword>
<keyword evidence="3" id="KW-0378">Hydrolase</keyword>
<proteinExistence type="predicted"/>
<feature type="domain" description="ScoMcrA-like DNA sulfur-binding" evidence="2">
    <location>
        <begin position="4"/>
        <end position="136"/>
    </location>
</feature>
<reference evidence="3 4" key="1">
    <citation type="journal article" date="2004" name="Extremophiles">
        <title>Halobacillus locisalis sp. nov., a halophilic bacterium isolated from a marine solar saltern of the Yellow Sea in Korea.</title>
        <authorList>
            <person name="Yoon J.H."/>
            <person name="Kang K.H."/>
            <person name="Oh T.K."/>
            <person name="Park Y.H."/>
        </authorList>
    </citation>
    <scope>NUCLEOTIDE SEQUENCE [LARGE SCALE GENOMIC DNA]</scope>
    <source>
        <strain evidence="3 4">KCTC 3788</strain>
    </source>
</reference>
<dbReference type="Proteomes" id="UP000571017">
    <property type="component" value="Unassembled WGS sequence"/>
</dbReference>
<dbReference type="AlphaFoldDB" id="A0A838CX09"/>
<evidence type="ECO:0000313" key="3">
    <source>
        <dbReference type="EMBL" id="MBA2176146.1"/>
    </source>
</evidence>
<dbReference type="CDD" id="cd00085">
    <property type="entry name" value="HNHc"/>
    <property type="match status" value="1"/>
</dbReference>
<dbReference type="EMBL" id="JACEFG010000003">
    <property type="protein sequence ID" value="MBA2176146.1"/>
    <property type="molecule type" value="Genomic_DNA"/>
</dbReference>
<evidence type="ECO:0000313" key="4">
    <source>
        <dbReference type="Proteomes" id="UP000571017"/>
    </source>
</evidence>
<evidence type="ECO:0000259" key="1">
    <source>
        <dbReference type="Pfam" id="PF13391"/>
    </source>
</evidence>
<gene>
    <name evidence="3" type="ORF">H0266_14715</name>
</gene>
<dbReference type="InterPro" id="IPR003615">
    <property type="entry name" value="HNH_nuc"/>
</dbReference>
<dbReference type="NCBIfam" id="NF045808">
    <property type="entry name" value="PT-DNA_restrict"/>
    <property type="match status" value="1"/>
</dbReference>
<dbReference type="Pfam" id="PF13391">
    <property type="entry name" value="HNH_2"/>
    <property type="match status" value="1"/>
</dbReference>
<evidence type="ECO:0000259" key="2">
    <source>
        <dbReference type="Pfam" id="PF26340"/>
    </source>
</evidence>
<comment type="caution">
    <text evidence="3">The sequence shown here is derived from an EMBL/GenBank/DDBJ whole genome shotgun (WGS) entry which is preliminary data.</text>
</comment>
<dbReference type="PIRSF" id="PIRSF030850">
    <property type="entry name" value="UCP030850"/>
    <property type="match status" value="1"/>
</dbReference>
<organism evidence="3 4">
    <name type="scientific">Halobacillus locisalis</name>
    <dbReference type="NCBI Taxonomy" id="220753"/>
    <lineage>
        <taxon>Bacteria</taxon>
        <taxon>Bacillati</taxon>
        <taxon>Bacillota</taxon>
        <taxon>Bacilli</taxon>
        <taxon>Bacillales</taxon>
        <taxon>Bacillaceae</taxon>
        <taxon>Halobacillus</taxon>
    </lineage>
</organism>
<feature type="domain" description="HNH nuclease" evidence="1">
    <location>
        <begin position="161"/>
        <end position="214"/>
    </location>
</feature>
<protein>
    <submittedName>
        <fullName evidence="3">HNH endonuclease</fullName>
    </submittedName>
</protein>
<accession>A0A838CX09</accession>
<keyword evidence="4" id="KW-1185">Reference proteome</keyword>
<dbReference type="GO" id="GO:0004519">
    <property type="term" value="F:endonuclease activity"/>
    <property type="evidence" value="ECO:0007669"/>
    <property type="project" value="UniProtKB-KW"/>
</dbReference>
<keyword evidence="3" id="KW-0540">Nuclease</keyword>
<name>A0A838CX09_9BACI</name>
<dbReference type="Pfam" id="PF26340">
    <property type="entry name" value="DNA-SBD_ScoMcrA"/>
    <property type="match status" value="1"/>
</dbReference>